<evidence type="ECO:0000313" key="7">
    <source>
        <dbReference type="Proteomes" id="UP000251314"/>
    </source>
</evidence>
<dbReference type="EMBL" id="RCMI01001539">
    <property type="protein sequence ID" value="KAG2883848.1"/>
    <property type="molecule type" value="Genomic_DNA"/>
</dbReference>
<reference evidence="6 7" key="1">
    <citation type="submission" date="2018-01" db="EMBL/GenBank/DDBJ databases">
        <title>Draft genome of the strawberry crown rot pathogen Phytophthora cactorum.</title>
        <authorList>
            <person name="Armitage A.D."/>
            <person name="Lysoe E."/>
            <person name="Nellist C.F."/>
            <person name="Harrison R.J."/>
            <person name="Brurberg M.B."/>
        </authorList>
    </citation>
    <scope>NUCLEOTIDE SEQUENCE [LARGE SCALE GENOMIC DNA]</scope>
    <source>
        <strain evidence="6 7">10300</strain>
    </source>
</reference>
<dbReference type="Proteomes" id="UP000760860">
    <property type="component" value="Unassembled WGS sequence"/>
</dbReference>
<dbReference type="EMBL" id="RCMK01000346">
    <property type="protein sequence ID" value="KAG2934885.1"/>
    <property type="molecule type" value="Genomic_DNA"/>
</dbReference>
<evidence type="ECO:0000313" key="5">
    <source>
        <dbReference type="EMBL" id="KAG3207931.1"/>
    </source>
</evidence>
<keyword evidence="7" id="KW-1185">Reference proteome</keyword>
<name>A0A329T4G6_9STRA</name>
<dbReference type="Proteomes" id="UP000774804">
    <property type="component" value="Unassembled WGS sequence"/>
</dbReference>
<dbReference type="Proteomes" id="UP000735874">
    <property type="component" value="Unassembled WGS sequence"/>
</dbReference>
<dbReference type="VEuPathDB" id="FungiDB:PC110_g441"/>
<dbReference type="Proteomes" id="UP000736787">
    <property type="component" value="Unassembled WGS sequence"/>
</dbReference>
<dbReference type="EMBL" id="MJFZ01000004">
    <property type="protein sequence ID" value="RAW43484.1"/>
    <property type="molecule type" value="Genomic_DNA"/>
</dbReference>
<gene>
    <name evidence="6" type="ORF">PC110_g441</name>
    <name evidence="1" type="ORF">PC113_g21145</name>
    <name evidence="2" type="ORF">PC115_g21500</name>
    <name evidence="3" type="ORF">PC117_g12534</name>
    <name evidence="4" type="ORF">PC118_g9770</name>
    <name evidence="5" type="ORF">PC129_g21033</name>
</gene>
<accession>A0A329T4G6</accession>
<comment type="caution">
    <text evidence="6">The sequence shown here is derived from an EMBL/GenBank/DDBJ whole genome shotgun (WGS) entry which is preliminary data.</text>
</comment>
<dbReference type="EMBL" id="RCMG01001325">
    <property type="protein sequence ID" value="KAG2830194.1"/>
    <property type="molecule type" value="Genomic_DNA"/>
</dbReference>
<dbReference type="OrthoDB" id="93940at2759"/>
<dbReference type="EMBL" id="RCMV01001596">
    <property type="protein sequence ID" value="KAG3207931.1"/>
    <property type="molecule type" value="Genomic_DNA"/>
</dbReference>
<evidence type="ECO:0000313" key="4">
    <source>
        <dbReference type="EMBL" id="KAG2982815.1"/>
    </source>
</evidence>
<evidence type="ECO:0000313" key="3">
    <source>
        <dbReference type="EMBL" id="KAG2934885.1"/>
    </source>
</evidence>
<sequence length="92" mass="9760">MIMTNDSGTTNCDDWMVDTGAGVHVRTDETAFLSMEKDTLTFVGWKGDVSSSEASGLVNISATDAVTGCDVTLGLEDTRYTSKGTTNLLSLE</sequence>
<dbReference type="Proteomes" id="UP000251314">
    <property type="component" value="Unassembled WGS sequence"/>
</dbReference>
<dbReference type="AlphaFoldDB" id="A0A329T4G6"/>
<protein>
    <submittedName>
        <fullName evidence="6">Uncharacterized protein</fullName>
    </submittedName>
</protein>
<dbReference type="Proteomes" id="UP000697107">
    <property type="component" value="Unassembled WGS sequence"/>
</dbReference>
<dbReference type="EMBL" id="RCML01000271">
    <property type="protein sequence ID" value="KAG2982815.1"/>
    <property type="molecule type" value="Genomic_DNA"/>
</dbReference>
<evidence type="ECO:0000313" key="1">
    <source>
        <dbReference type="EMBL" id="KAG2830194.1"/>
    </source>
</evidence>
<reference evidence="1" key="2">
    <citation type="submission" date="2018-10" db="EMBL/GenBank/DDBJ databases">
        <title>Effector identification in a new, highly contiguous assembly of the strawberry crown rot pathogen Phytophthora cactorum.</title>
        <authorList>
            <person name="Armitage A.D."/>
            <person name="Nellist C.F."/>
            <person name="Bates H."/>
            <person name="Vickerstaff R.J."/>
            <person name="Harrison R.J."/>
        </authorList>
    </citation>
    <scope>NUCLEOTIDE SEQUENCE</scope>
    <source>
        <strain evidence="1">15-7</strain>
        <strain evidence="2">4032</strain>
        <strain evidence="3">4040</strain>
        <strain evidence="4">P415</strain>
        <strain evidence="5">P421</strain>
    </source>
</reference>
<organism evidence="6 7">
    <name type="scientific">Phytophthora cactorum</name>
    <dbReference type="NCBI Taxonomy" id="29920"/>
    <lineage>
        <taxon>Eukaryota</taxon>
        <taxon>Sar</taxon>
        <taxon>Stramenopiles</taxon>
        <taxon>Oomycota</taxon>
        <taxon>Peronosporomycetes</taxon>
        <taxon>Peronosporales</taxon>
        <taxon>Peronosporaceae</taxon>
        <taxon>Phytophthora</taxon>
    </lineage>
</organism>
<proteinExistence type="predicted"/>
<evidence type="ECO:0000313" key="6">
    <source>
        <dbReference type="EMBL" id="RAW43484.1"/>
    </source>
</evidence>
<evidence type="ECO:0000313" key="2">
    <source>
        <dbReference type="EMBL" id="KAG2883848.1"/>
    </source>
</evidence>